<dbReference type="InterPro" id="IPR004345">
    <property type="entry name" value="TB2_DP1_HVA22"/>
</dbReference>
<reference evidence="2" key="1">
    <citation type="journal article" date="2022" name="Cell">
        <title>Repeat-based holocentromeres influence genome architecture and karyotype evolution.</title>
        <authorList>
            <person name="Hofstatter P.G."/>
            <person name="Thangavel G."/>
            <person name="Lux T."/>
            <person name="Neumann P."/>
            <person name="Vondrak T."/>
            <person name="Novak P."/>
            <person name="Zhang M."/>
            <person name="Costa L."/>
            <person name="Castellani M."/>
            <person name="Scott A."/>
            <person name="Toegelov H."/>
            <person name="Fuchs J."/>
            <person name="Mata-Sucre Y."/>
            <person name="Dias Y."/>
            <person name="Vanzela A.L.L."/>
            <person name="Huettel B."/>
            <person name="Almeida C.C.S."/>
            <person name="Simkova H."/>
            <person name="Souza G."/>
            <person name="Pedrosa-Harand A."/>
            <person name="Macas J."/>
            <person name="Mayer K.F.X."/>
            <person name="Houben A."/>
            <person name="Marques A."/>
        </authorList>
    </citation>
    <scope>NUCLEOTIDE SEQUENCE</scope>
    <source>
        <strain evidence="2">RhyBre1mFocal</strain>
    </source>
</reference>
<comment type="similarity">
    <text evidence="1">Belongs to the DP1 family.</text>
</comment>
<accession>A0A9Q0C942</accession>
<organism evidence="2 3">
    <name type="scientific">Rhynchospora breviuscula</name>
    <dbReference type="NCBI Taxonomy" id="2022672"/>
    <lineage>
        <taxon>Eukaryota</taxon>
        <taxon>Viridiplantae</taxon>
        <taxon>Streptophyta</taxon>
        <taxon>Embryophyta</taxon>
        <taxon>Tracheophyta</taxon>
        <taxon>Spermatophyta</taxon>
        <taxon>Magnoliopsida</taxon>
        <taxon>Liliopsida</taxon>
        <taxon>Poales</taxon>
        <taxon>Cyperaceae</taxon>
        <taxon>Cyperoideae</taxon>
        <taxon>Rhynchosporeae</taxon>
        <taxon>Rhynchospora</taxon>
    </lineage>
</organism>
<evidence type="ECO:0000313" key="3">
    <source>
        <dbReference type="Proteomes" id="UP001151287"/>
    </source>
</evidence>
<dbReference type="EMBL" id="JAMQYH010000004">
    <property type="protein sequence ID" value="KAJ1689538.1"/>
    <property type="molecule type" value="Genomic_DNA"/>
</dbReference>
<keyword evidence="1" id="KW-0472">Membrane</keyword>
<dbReference type="PANTHER" id="PTHR12300:SF99">
    <property type="entry name" value="HVA22-LIKE PROTEIN F"/>
    <property type="match status" value="1"/>
</dbReference>
<protein>
    <recommendedName>
        <fullName evidence="1">HVA22-like protein</fullName>
    </recommendedName>
</protein>
<dbReference type="PANTHER" id="PTHR12300">
    <property type="entry name" value="HVA22-LIKE PROTEINS"/>
    <property type="match status" value="1"/>
</dbReference>
<feature type="transmembrane region" description="Helical" evidence="1">
    <location>
        <begin position="70"/>
        <end position="93"/>
    </location>
</feature>
<gene>
    <name evidence="2" type="ORF">LUZ63_013693</name>
</gene>
<keyword evidence="1" id="KW-0812">Transmembrane</keyword>
<feature type="transmembrane region" description="Helical" evidence="1">
    <location>
        <begin position="12"/>
        <end position="32"/>
    </location>
</feature>
<keyword evidence="1" id="KW-1133">Transmembrane helix</keyword>
<proteinExistence type="inferred from homology"/>
<keyword evidence="3" id="KW-1185">Reference proteome</keyword>
<dbReference type="Proteomes" id="UP001151287">
    <property type="component" value="Unassembled WGS sequence"/>
</dbReference>
<dbReference type="Pfam" id="PF03134">
    <property type="entry name" value="TB2_DP1_HVA22"/>
    <property type="match status" value="1"/>
</dbReference>
<comment type="caution">
    <text evidence="2">The sequence shown here is derived from an EMBL/GenBank/DDBJ whole genome shotgun (WGS) entry which is preliminary data.</text>
</comment>
<comment type="subcellular location">
    <subcellularLocation>
        <location evidence="1">Membrane</location>
        <topology evidence="1">Multi-pass membrane protein</topology>
    </subcellularLocation>
</comment>
<evidence type="ECO:0000256" key="1">
    <source>
        <dbReference type="RuleBase" id="RU362006"/>
    </source>
</evidence>
<name>A0A9Q0C942_9POAL</name>
<dbReference type="OrthoDB" id="10009287at2759"/>
<sequence length="157" mass="18292">MGFLATLVKNLHGLVGPGVTLLYPLYASVRAIESPSPVDDQQWLTYWVVHSFLTLFELTFWNVLQWFPLWPYMKLLFCCWLVLPIFNGAAYIYENHVRRYVKFGGYVSSGYSERQRTAMQMMSLDARKAVERYIESHGPDAFDRVIQAAEREARRSN</sequence>
<dbReference type="GO" id="GO:0016020">
    <property type="term" value="C:membrane"/>
    <property type="evidence" value="ECO:0007669"/>
    <property type="project" value="UniProtKB-SubCell"/>
</dbReference>
<feature type="transmembrane region" description="Helical" evidence="1">
    <location>
        <begin position="44"/>
        <end position="64"/>
    </location>
</feature>
<evidence type="ECO:0000313" key="2">
    <source>
        <dbReference type="EMBL" id="KAJ1689538.1"/>
    </source>
</evidence>
<dbReference type="AlphaFoldDB" id="A0A9Q0C942"/>